<gene>
    <name evidence="1" type="ORF">K4H28_02780</name>
</gene>
<organism evidence="1 2">
    <name type="scientific">Deefgea tanakiae</name>
    <dbReference type="NCBI Taxonomy" id="2865840"/>
    <lineage>
        <taxon>Bacteria</taxon>
        <taxon>Pseudomonadati</taxon>
        <taxon>Pseudomonadota</taxon>
        <taxon>Betaproteobacteria</taxon>
        <taxon>Neisseriales</taxon>
        <taxon>Chitinibacteraceae</taxon>
        <taxon>Deefgea</taxon>
    </lineage>
</organism>
<dbReference type="RefSeq" id="WP_221006870.1">
    <property type="nucleotide sequence ID" value="NZ_CP081150.1"/>
</dbReference>
<sequence length="75" mass="8761">MIQEKQTVQIKRDQIQFLRPEMGRLLDRRKGKVIDVFVPLGAKDAVVKVRWIARRPSENDVTLEHPEKDLEVIPS</sequence>
<evidence type="ECO:0000313" key="1">
    <source>
        <dbReference type="EMBL" id="QZA78361.1"/>
    </source>
</evidence>
<name>A0ABX8Z704_9NEIS</name>
<dbReference type="EMBL" id="CP081150">
    <property type="protein sequence ID" value="QZA78361.1"/>
    <property type="molecule type" value="Genomic_DNA"/>
</dbReference>
<reference evidence="1 2" key="1">
    <citation type="submission" date="2021-08" db="EMBL/GenBank/DDBJ databases">
        <title>complete genome sequencing of Deefgea sp. D25.</title>
        <authorList>
            <person name="Bae J.-W."/>
            <person name="Gim D.-H."/>
        </authorList>
    </citation>
    <scope>NUCLEOTIDE SEQUENCE [LARGE SCALE GENOMIC DNA]</scope>
    <source>
        <strain evidence="1 2">D25</strain>
    </source>
</reference>
<proteinExistence type="predicted"/>
<protein>
    <submittedName>
        <fullName evidence="1">Uncharacterized protein</fullName>
    </submittedName>
</protein>
<accession>A0ABX8Z704</accession>
<keyword evidence="2" id="KW-1185">Reference proteome</keyword>
<evidence type="ECO:0000313" key="2">
    <source>
        <dbReference type="Proteomes" id="UP000825679"/>
    </source>
</evidence>
<dbReference type="Proteomes" id="UP000825679">
    <property type="component" value="Chromosome"/>
</dbReference>